<evidence type="ECO:0000313" key="9">
    <source>
        <dbReference type="EMBL" id="ANW95846.1"/>
    </source>
</evidence>
<evidence type="ECO:0000256" key="1">
    <source>
        <dbReference type="ARBA" id="ARBA00004442"/>
    </source>
</evidence>
<protein>
    <recommendedName>
        <fullName evidence="11">Carbohydrate-binding protein SusD</fullName>
    </recommendedName>
</protein>
<feature type="domain" description="SusD-like N-terminal" evidence="8">
    <location>
        <begin position="26"/>
        <end position="215"/>
    </location>
</feature>
<keyword evidence="4" id="KW-0472">Membrane</keyword>
<evidence type="ECO:0000259" key="7">
    <source>
        <dbReference type="Pfam" id="PF07980"/>
    </source>
</evidence>
<dbReference type="Gene3D" id="1.25.40.390">
    <property type="match status" value="1"/>
</dbReference>
<dbReference type="Pfam" id="PF07980">
    <property type="entry name" value="SusD_RagB"/>
    <property type="match status" value="1"/>
</dbReference>
<dbReference type="GO" id="GO:0009279">
    <property type="term" value="C:cell outer membrane"/>
    <property type="evidence" value="ECO:0007669"/>
    <property type="project" value="UniProtKB-SubCell"/>
</dbReference>
<dbReference type="PROSITE" id="PS51257">
    <property type="entry name" value="PROKAR_LIPOPROTEIN"/>
    <property type="match status" value="1"/>
</dbReference>
<sequence length="503" mass="57771">MKKNRYILTLFSVLALGFASSCESVLEVEPQSQLSDQAFWNTNQDAQLGVAAIYDAMQNAYKDKKFYWGEFRADNYIDSDKPQPITQDLINNNLTPQSDEAHLRWADFYAMIFRANLAIEKIPSIPQFNTQLLGEAYALRAYAYFDAYRVWGGVPLFTKAKLTYDDNSIKPRATAQEVLDLVLADLEKADENLTEISSRFQFSKTSLLAFKAKVFMYLKRYQEANDLIDELIDSKQFSLTTSRKDWRNLFLNDEARFPGEGEEGPELIMSLRYDFEEDGNRASGVYSIFFQGVPSYWVAPEVVNLWESKFPTDSIAWVTKYPGVPPHVVDVNEDSGEETKRYGDYRYYESIAAPGQLAEDLRISKYAKSNISPSIDDTDIILFRYADMLLLKAEALNQLNRQSEALDLVDEVRAARELPLINTGTTPDVVNVTDKDEVENFILDERRLELIAEGTRWWDLVRTDKAVDIMGPKNGLTDETIIWPIWFRNIINNPKLEQNEAYK</sequence>
<keyword evidence="10" id="KW-1185">Reference proteome</keyword>
<dbReference type="EMBL" id="CP014224">
    <property type="protein sequence ID" value="ANW95846.1"/>
    <property type="molecule type" value="Genomic_DNA"/>
</dbReference>
<gene>
    <name evidence="9" type="ORF">AXE80_05925</name>
</gene>
<evidence type="ECO:0000256" key="5">
    <source>
        <dbReference type="ARBA" id="ARBA00023237"/>
    </source>
</evidence>
<feature type="signal peptide" evidence="6">
    <location>
        <begin position="1"/>
        <end position="21"/>
    </location>
</feature>
<dbReference type="STRING" id="1790137.AXE80_05925"/>
<evidence type="ECO:0000259" key="8">
    <source>
        <dbReference type="Pfam" id="PF14322"/>
    </source>
</evidence>
<evidence type="ECO:0000256" key="6">
    <source>
        <dbReference type="SAM" id="SignalP"/>
    </source>
</evidence>
<dbReference type="InterPro" id="IPR011990">
    <property type="entry name" value="TPR-like_helical_dom_sf"/>
</dbReference>
<evidence type="ECO:0000256" key="2">
    <source>
        <dbReference type="ARBA" id="ARBA00006275"/>
    </source>
</evidence>
<evidence type="ECO:0000256" key="4">
    <source>
        <dbReference type="ARBA" id="ARBA00023136"/>
    </source>
</evidence>
<keyword evidence="3 6" id="KW-0732">Signal</keyword>
<name>A0A1B1Y4Z0_9FLAO</name>
<accession>A0A1B1Y4Z0</accession>
<dbReference type="InterPro" id="IPR033985">
    <property type="entry name" value="SusD-like_N"/>
</dbReference>
<dbReference type="RefSeq" id="WP_068825364.1">
    <property type="nucleotide sequence ID" value="NZ_CP014224.1"/>
</dbReference>
<organism evidence="9 10">
    <name type="scientific">Wenyingzhuangia fucanilytica</name>
    <dbReference type="NCBI Taxonomy" id="1790137"/>
    <lineage>
        <taxon>Bacteria</taxon>
        <taxon>Pseudomonadati</taxon>
        <taxon>Bacteroidota</taxon>
        <taxon>Flavobacteriia</taxon>
        <taxon>Flavobacteriales</taxon>
        <taxon>Flavobacteriaceae</taxon>
        <taxon>Wenyingzhuangia</taxon>
    </lineage>
</organism>
<dbReference type="KEGG" id="wfu:AXE80_05925"/>
<keyword evidence="5" id="KW-0998">Cell outer membrane</keyword>
<dbReference type="AlphaFoldDB" id="A0A1B1Y4Z0"/>
<feature type="chain" id="PRO_5008532433" description="Carbohydrate-binding protein SusD" evidence="6">
    <location>
        <begin position="22"/>
        <end position="503"/>
    </location>
</feature>
<dbReference type="Proteomes" id="UP000092967">
    <property type="component" value="Chromosome"/>
</dbReference>
<evidence type="ECO:0000313" key="10">
    <source>
        <dbReference type="Proteomes" id="UP000092967"/>
    </source>
</evidence>
<dbReference type="Pfam" id="PF14322">
    <property type="entry name" value="SusD-like_3"/>
    <property type="match status" value="1"/>
</dbReference>
<comment type="similarity">
    <text evidence="2">Belongs to the SusD family.</text>
</comment>
<dbReference type="OrthoDB" id="5694214at2"/>
<evidence type="ECO:0008006" key="11">
    <source>
        <dbReference type="Google" id="ProtNLM"/>
    </source>
</evidence>
<feature type="domain" description="RagB/SusD" evidence="7">
    <location>
        <begin position="365"/>
        <end position="499"/>
    </location>
</feature>
<comment type="subcellular location">
    <subcellularLocation>
        <location evidence="1">Cell outer membrane</location>
    </subcellularLocation>
</comment>
<evidence type="ECO:0000256" key="3">
    <source>
        <dbReference type="ARBA" id="ARBA00022729"/>
    </source>
</evidence>
<dbReference type="InterPro" id="IPR012944">
    <property type="entry name" value="SusD_RagB_dom"/>
</dbReference>
<dbReference type="SUPFAM" id="SSF48452">
    <property type="entry name" value="TPR-like"/>
    <property type="match status" value="1"/>
</dbReference>
<reference evidence="9 10" key="1">
    <citation type="submission" date="2016-02" db="EMBL/GenBank/DDBJ databases">
        <authorList>
            <person name="Wen L."/>
            <person name="He K."/>
            <person name="Yang H."/>
        </authorList>
    </citation>
    <scope>NUCLEOTIDE SEQUENCE [LARGE SCALE GENOMIC DNA]</scope>
    <source>
        <strain evidence="9 10">CZ1127</strain>
    </source>
</reference>
<proteinExistence type="inferred from homology"/>